<dbReference type="GO" id="GO:0005886">
    <property type="term" value="C:plasma membrane"/>
    <property type="evidence" value="ECO:0007669"/>
    <property type="project" value="TreeGrafter"/>
</dbReference>
<sequence length="403" mass="45155">MLRDGAFTVLLLLISAVSAETVPPPTNVTLSCQNLKTTVSWEYNKHQPQTSFCVKIKSSEECYGNTTDHQYDLSRFIWESTDRYKDIHSVTVIGIQGGKMSEPVTSNTLTFNDIKLAHKKCVLNFPPVNLTVEDSRSTVSFQNPLLFYKELKQATKPDTYFDFSVSSDNGSLGEAQCQSTEPICRFDFSFPEGVEECVTLVGWLMTGQRTDWVAFNKTGRICHTDSTDVHWVILAVVLGCLVLVITAVTISVCCVKAWTTKPLPTPIVRDWDTLPPNVTQPEEEERTVLVTVEPRPVVPDSSKDDYSLRKSLEGSGNSSIKPNLNRLHYRTGRLSEGSSQELDAGRDVTDEESADGSEKTECVSIDDEEEVERERKDEGHYDRRPQILQDMGGGDMVETYSQR</sequence>
<gene>
    <name evidence="6" type="primary">ifngr1</name>
</gene>
<dbReference type="GeneID" id="108882483"/>
<feature type="chain" id="PRO_5042507069" evidence="3">
    <location>
        <begin position="20"/>
        <end position="403"/>
    </location>
</feature>
<keyword evidence="2" id="KW-0812">Transmembrane</keyword>
<dbReference type="PANTHER" id="PTHR20859:SF87">
    <property type="entry name" value="CYTOKINE RECEPTOR FAMILY MEMBER B13-RELATED"/>
    <property type="match status" value="1"/>
</dbReference>
<dbReference type="PANTHER" id="PTHR20859">
    <property type="entry name" value="INTERFERON/INTERLEUKIN RECEPTOR"/>
    <property type="match status" value="1"/>
</dbReference>
<dbReference type="RefSeq" id="XP_050926909.1">
    <property type="nucleotide sequence ID" value="XM_051070952.1"/>
</dbReference>
<dbReference type="InterPro" id="IPR013783">
    <property type="entry name" value="Ig-like_fold"/>
</dbReference>
<feature type="compositionally biased region" description="Basic and acidic residues" evidence="1">
    <location>
        <begin position="372"/>
        <end position="385"/>
    </location>
</feature>
<evidence type="ECO:0000256" key="2">
    <source>
        <dbReference type="SAM" id="Phobius"/>
    </source>
</evidence>
<dbReference type="CTD" id="3459"/>
<feature type="transmembrane region" description="Helical" evidence="2">
    <location>
        <begin position="231"/>
        <end position="255"/>
    </location>
</feature>
<keyword evidence="2" id="KW-1133">Transmembrane helix</keyword>
<keyword evidence="3" id="KW-0732">Signal</keyword>
<protein>
    <submittedName>
        <fullName evidence="6">LOW QUALITY PROTEIN: interferon gamma receptor 1</fullName>
    </submittedName>
</protein>
<dbReference type="Pfam" id="PF01108">
    <property type="entry name" value="Tissue_fac"/>
    <property type="match status" value="1"/>
</dbReference>
<dbReference type="KEGG" id="lcf:108882483"/>
<feature type="signal peptide" evidence="3">
    <location>
        <begin position="1"/>
        <end position="19"/>
    </location>
</feature>
<dbReference type="Proteomes" id="UP000694890">
    <property type="component" value="Linkage group LG5"/>
</dbReference>
<proteinExistence type="predicted"/>
<keyword evidence="6" id="KW-0675">Receptor</keyword>
<evidence type="ECO:0000256" key="1">
    <source>
        <dbReference type="SAM" id="MobiDB-lite"/>
    </source>
</evidence>
<feature type="domain" description="Fibronectin type-III" evidence="4">
    <location>
        <begin position="7"/>
        <end position="84"/>
    </location>
</feature>
<dbReference type="InterPro" id="IPR003961">
    <property type="entry name" value="FN3_dom"/>
</dbReference>
<accession>A0AAJ8DQ17</accession>
<feature type="region of interest" description="Disordered" evidence="1">
    <location>
        <begin position="292"/>
        <end position="403"/>
    </location>
</feature>
<evidence type="ECO:0000259" key="4">
    <source>
        <dbReference type="Pfam" id="PF01108"/>
    </source>
</evidence>
<reference evidence="6" key="1">
    <citation type="submission" date="2025-08" db="UniProtKB">
        <authorList>
            <consortium name="RefSeq"/>
        </authorList>
    </citation>
    <scope>IDENTIFICATION</scope>
    <source>
        <tissue evidence="6">Brain</tissue>
    </source>
</reference>
<evidence type="ECO:0000313" key="6">
    <source>
        <dbReference type="RefSeq" id="XP_050926909.1"/>
    </source>
</evidence>
<dbReference type="Gene3D" id="2.60.40.10">
    <property type="entry name" value="Immunoglobulins"/>
    <property type="match status" value="1"/>
</dbReference>
<evidence type="ECO:0000313" key="5">
    <source>
        <dbReference type="Proteomes" id="UP000694890"/>
    </source>
</evidence>
<evidence type="ECO:0000256" key="3">
    <source>
        <dbReference type="SAM" id="SignalP"/>
    </source>
</evidence>
<dbReference type="InterPro" id="IPR050650">
    <property type="entry name" value="Type-II_Cytokine-TF_Rcpt"/>
</dbReference>
<dbReference type="PROSITE" id="PS51257">
    <property type="entry name" value="PROKAR_LIPOPROTEIN"/>
    <property type="match status" value="1"/>
</dbReference>
<keyword evidence="2" id="KW-0472">Membrane</keyword>
<dbReference type="SUPFAM" id="SSF49265">
    <property type="entry name" value="Fibronectin type III"/>
    <property type="match status" value="1"/>
</dbReference>
<dbReference type="InterPro" id="IPR036116">
    <property type="entry name" value="FN3_sf"/>
</dbReference>
<dbReference type="AlphaFoldDB" id="A0AAJ8DQ17"/>
<organism evidence="5 6">
    <name type="scientific">Lates calcarifer</name>
    <name type="common">Barramundi</name>
    <name type="synonym">Holocentrus calcarifer</name>
    <dbReference type="NCBI Taxonomy" id="8187"/>
    <lineage>
        <taxon>Eukaryota</taxon>
        <taxon>Metazoa</taxon>
        <taxon>Chordata</taxon>
        <taxon>Craniata</taxon>
        <taxon>Vertebrata</taxon>
        <taxon>Euteleostomi</taxon>
        <taxon>Actinopterygii</taxon>
        <taxon>Neopterygii</taxon>
        <taxon>Teleostei</taxon>
        <taxon>Neoteleostei</taxon>
        <taxon>Acanthomorphata</taxon>
        <taxon>Carangaria</taxon>
        <taxon>Carangaria incertae sedis</taxon>
        <taxon>Centropomidae</taxon>
        <taxon>Lates</taxon>
    </lineage>
</organism>
<feature type="compositionally biased region" description="Basic and acidic residues" evidence="1">
    <location>
        <begin position="301"/>
        <end position="312"/>
    </location>
</feature>
<dbReference type="GO" id="GO:0004896">
    <property type="term" value="F:cytokine receptor activity"/>
    <property type="evidence" value="ECO:0007669"/>
    <property type="project" value="TreeGrafter"/>
</dbReference>
<name>A0AAJ8DQ17_LATCA</name>